<evidence type="ECO:0000256" key="1">
    <source>
        <dbReference type="ARBA" id="ARBA00001946"/>
    </source>
</evidence>
<evidence type="ECO:0000259" key="9">
    <source>
        <dbReference type="Pfam" id="PF02879"/>
    </source>
</evidence>
<evidence type="ECO:0000256" key="2">
    <source>
        <dbReference type="ARBA" id="ARBA00010231"/>
    </source>
</evidence>
<evidence type="ECO:0000256" key="4">
    <source>
        <dbReference type="ARBA" id="ARBA00022723"/>
    </source>
</evidence>
<evidence type="ECO:0000256" key="5">
    <source>
        <dbReference type="ARBA" id="ARBA00022842"/>
    </source>
</evidence>
<keyword evidence="5 7" id="KW-0460">Magnesium</keyword>
<feature type="domain" description="Alpha-D-phosphohexomutase alpha/beta/alpha" evidence="9">
    <location>
        <begin position="219"/>
        <end position="311"/>
    </location>
</feature>
<dbReference type="CDD" id="cd05799">
    <property type="entry name" value="PGM2"/>
    <property type="match status" value="1"/>
</dbReference>
<evidence type="ECO:0000313" key="11">
    <source>
        <dbReference type="EMBL" id="MBF8149340.1"/>
    </source>
</evidence>
<dbReference type="PRINTS" id="PR00509">
    <property type="entry name" value="PGMPMM"/>
</dbReference>
<dbReference type="Gene3D" id="3.40.120.10">
    <property type="entry name" value="Alpha-D-Glucose-1,6-Bisphosphate, subunit A, domain 3"/>
    <property type="match status" value="3"/>
</dbReference>
<sequence>MIHIKPEILERVNSWLTPTFDEDSQKEIKHMIASNPKELEESFYKDLEFGTGGMRGIMGLGTNRINKYTLGKNTQGLSNYLKQSFPNEDIKVAIAYDCRHNSQTFGKLVADVFSANGIKVYLFEELRPTPELSFALKHLNCHCGIVLTASHNPPEYNGYKVYWQDGGQLVPPQDSAVIAEINRLDYSEIKFEANSDLIQYIGKDVDDVFIDASVKNGSFDTSEAARQDLNIVFTSLHGTSITAIPETLKRAGYTNVNIVEEQRVPNGDFPTVVSPNPEEPAALKMAMELAEKVNGDIVIGTDPDCDRLGVVVRNLENELVILNGNQAMLLMTNFLLKQWKKEGKINGNQFVGSTIVSTPMMSVLANAYDVECKIGLTGFKWIAKMIKDFPTMNFIGGGEESFGFMVGDFVRDKDAVTSTLLACEIAAQAKANGKTLYQELIDMYIEHGFFKEHLVALTKKGIEGAQEIKQMMVDARENPLKEINGEKVVLIEDYQLSISKNLQTQEETTIDIPKSNVLIYYTENGSKIALRPSGTEPKIKFYISVNADLDNTSEFAKTEQLLGDRIDAILKDLNL</sequence>
<evidence type="ECO:0000313" key="12">
    <source>
        <dbReference type="Proteomes" id="UP000611215"/>
    </source>
</evidence>
<evidence type="ECO:0000256" key="7">
    <source>
        <dbReference type="RuleBase" id="RU004326"/>
    </source>
</evidence>
<evidence type="ECO:0000256" key="6">
    <source>
        <dbReference type="ARBA" id="ARBA00023235"/>
    </source>
</evidence>
<keyword evidence="4 7" id="KW-0479">Metal-binding</keyword>
<dbReference type="InterPro" id="IPR016066">
    <property type="entry name" value="A-D-PHexomutase_CS"/>
</dbReference>
<dbReference type="SUPFAM" id="SSF55957">
    <property type="entry name" value="Phosphoglucomutase, C-terminal domain"/>
    <property type="match status" value="1"/>
</dbReference>
<gene>
    <name evidence="11" type="ORF">ITJ86_05495</name>
</gene>
<feature type="domain" description="Alpha-D-phosphohexomutase alpha/beta/alpha" evidence="10">
    <location>
        <begin position="323"/>
        <end position="443"/>
    </location>
</feature>
<dbReference type="InterPro" id="IPR016055">
    <property type="entry name" value="A-D-PHexomutase_a/b/a-I/II/III"/>
</dbReference>
<organism evidence="11 12">
    <name type="scientific">Winogradskyella marina</name>
    <dbReference type="NCBI Taxonomy" id="2785530"/>
    <lineage>
        <taxon>Bacteria</taxon>
        <taxon>Pseudomonadati</taxon>
        <taxon>Bacteroidota</taxon>
        <taxon>Flavobacteriia</taxon>
        <taxon>Flavobacteriales</taxon>
        <taxon>Flavobacteriaceae</taxon>
        <taxon>Winogradskyella</taxon>
    </lineage>
</organism>
<dbReference type="EMBL" id="JADOET010000003">
    <property type="protein sequence ID" value="MBF8149340.1"/>
    <property type="molecule type" value="Genomic_DNA"/>
</dbReference>
<comment type="caution">
    <text evidence="11">The sequence shown here is derived from an EMBL/GenBank/DDBJ whole genome shotgun (WGS) entry which is preliminary data.</text>
</comment>
<dbReference type="Pfam" id="PF02880">
    <property type="entry name" value="PGM_PMM_III"/>
    <property type="match status" value="1"/>
</dbReference>
<dbReference type="PROSITE" id="PS00710">
    <property type="entry name" value="PGM_PMM"/>
    <property type="match status" value="1"/>
</dbReference>
<protein>
    <submittedName>
        <fullName evidence="11">Phospho-sugar mutase</fullName>
    </submittedName>
</protein>
<dbReference type="InterPro" id="IPR005841">
    <property type="entry name" value="Alpha-D-phosphohexomutase_SF"/>
</dbReference>
<dbReference type="InterPro" id="IPR036900">
    <property type="entry name" value="A-D-PHexomutase_C_sf"/>
</dbReference>
<dbReference type="Pfam" id="PF02878">
    <property type="entry name" value="PGM_PMM_I"/>
    <property type="match status" value="1"/>
</dbReference>
<dbReference type="InterPro" id="IPR005845">
    <property type="entry name" value="A-D-PHexomutase_a/b/a-II"/>
</dbReference>
<dbReference type="Pfam" id="PF02879">
    <property type="entry name" value="PGM_PMM_II"/>
    <property type="match status" value="1"/>
</dbReference>
<name>A0ABS0EIN7_9FLAO</name>
<dbReference type="InterPro" id="IPR005844">
    <property type="entry name" value="A-D-PHexomutase_a/b/a-I"/>
</dbReference>
<evidence type="ECO:0000259" key="10">
    <source>
        <dbReference type="Pfam" id="PF02880"/>
    </source>
</evidence>
<keyword evidence="12" id="KW-1185">Reference proteome</keyword>
<dbReference type="InterPro" id="IPR005846">
    <property type="entry name" value="A-D-PHexomutase_a/b/a-III"/>
</dbReference>
<feature type="domain" description="Alpha-D-phosphohexomutase alpha/beta/alpha" evidence="8">
    <location>
        <begin position="48"/>
        <end position="185"/>
    </location>
</feature>
<evidence type="ECO:0000256" key="3">
    <source>
        <dbReference type="ARBA" id="ARBA00022553"/>
    </source>
</evidence>
<keyword evidence="6" id="KW-0413">Isomerase</keyword>
<comment type="cofactor">
    <cofactor evidence="1">
        <name>Mg(2+)</name>
        <dbReference type="ChEBI" id="CHEBI:18420"/>
    </cofactor>
</comment>
<accession>A0ABS0EIN7</accession>
<dbReference type="PANTHER" id="PTHR45745:SF1">
    <property type="entry name" value="PHOSPHOGLUCOMUTASE 2B-RELATED"/>
    <property type="match status" value="1"/>
</dbReference>
<dbReference type="Proteomes" id="UP000611215">
    <property type="component" value="Unassembled WGS sequence"/>
</dbReference>
<evidence type="ECO:0000259" key="8">
    <source>
        <dbReference type="Pfam" id="PF02878"/>
    </source>
</evidence>
<dbReference type="SUPFAM" id="SSF53738">
    <property type="entry name" value="Phosphoglucomutase, first 3 domains"/>
    <property type="match status" value="3"/>
</dbReference>
<keyword evidence="3" id="KW-0597">Phosphoprotein</keyword>
<dbReference type="Gene3D" id="3.30.310.50">
    <property type="entry name" value="Alpha-D-phosphohexomutase, C-terminal domain"/>
    <property type="match status" value="1"/>
</dbReference>
<dbReference type="RefSeq" id="WP_195870617.1">
    <property type="nucleotide sequence ID" value="NZ_JADOET010000003.1"/>
</dbReference>
<dbReference type="PANTHER" id="PTHR45745">
    <property type="entry name" value="PHOSPHOMANNOMUTASE 45A"/>
    <property type="match status" value="1"/>
</dbReference>
<proteinExistence type="inferred from homology"/>
<comment type="similarity">
    <text evidence="2 7">Belongs to the phosphohexose mutase family.</text>
</comment>
<reference evidence="11 12" key="1">
    <citation type="submission" date="2020-11" db="EMBL/GenBank/DDBJ databases">
        <title>Winogradskyella marina sp. nov., isolated from marine sediment.</title>
        <authorList>
            <person name="Bo J."/>
            <person name="Wang S."/>
            <person name="Song X."/>
            <person name="Du Z."/>
        </authorList>
    </citation>
    <scope>NUCLEOTIDE SEQUENCE [LARGE SCALE GENOMIC DNA]</scope>
    <source>
        <strain evidence="11 12">F6397</strain>
    </source>
</reference>